<organism evidence="1 2">
    <name type="scientific">Rhodanobacter denitrificans</name>
    <dbReference type="NCBI Taxonomy" id="666685"/>
    <lineage>
        <taxon>Bacteria</taxon>
        <taxon>Pseudomonadati</taxon>
        <taxon>Pseudomonadota</taxon>
        <taxon>Gammaproteobacteria</taxon>
        <taxon>Lysobacterales</taxon>
        <taxon>Rhodanobacteraceae</taxon>
        <taxon>Rhodanobacter</taxon>
    </lineage>
</organism>
<comment type="caution">
    <text evidence="1">The sequence shown here is derived from an EMBL/GenBank/DDBJ whole genome shotgun (WGS) entry which is preliminary data.</text>
</comment>
<dbReference type="AlphaFoldDB" id="A0A2W5KN65"/>
<accession>A0A2W5KN65</accession>
<proteinExistence type="predicted"/>
<protein>
    <submittedName>
        <fullName evidence="1">Uncharacterized protein</fullName>
    </submittedName>
</protein>
<name>A0A2W5KN65_9GAMM</name>
<evidence type="ECO:0000313" key="1">
    <source>
        <dbReference type="EMBL" id="PZQ18482.1"/>
    </source>
</evidence>
<reference evidence="1 2" key="1">
    <citation type="submission" date="2017-08" db="EMBL/GenBank/DDBJ databases">
        <title>Infants hospitalized years apart are colonized by the same room-sourced microbial strains.</title>
        <authorList>
            <person name="Brooks B."/>
            <person name="Olm M.R."/>
            <person name="Firek B.A."/>
            <person name="Baker R."/>
            <person name="Thomas B.C."/>
            <person name="Morowitz M.J."/>
            <person name="Banfield J.F."/>
        </authorList>
    </citation>
    <scope>NUCLEOTIDE SEQUENCE [LARGE SCALE GENOMIC DNA]</scope>
    <source>
        <strain evidence="1">S2_005_003_R2_42</strain>
    </source>
</reference>
<evidence type="ECO:0000313" key="2">
    <source>
        <dbReference type="Proteomes" id="UP000249046"/>
    </source>
</evidence>
<dbReference type="Proteomes" id="UP000249046">
    <property type="component" value="Unassembled WGS sequence"/>
</dbReference>
<gene>
    <name evidence="1" type="ORF">DI564_04060</name>
</gene>
<dbReference type="EMBL" id="QFPO01000003">
    <property type="protein sequence ID" value="PZQ18482.1"/>
    <property type="molecule type" value="Genomic_DNA"/>
</dbReference>
<sequence length="156" mass="16048">MGIERYVLRRSAPPDVVAADAPADRTAPPVAAAAMPRESATASVPHVAGVLLIADAAGPNALIEDIGRGLDRLRVTWSRAGAGDADALTAAMGFVVLGEPLARQVAASLPTDRLGACEWVIADPAADLARAAAAKRALWGELKRLARSLAARRGDV</sequence>